<comment type="catalytic activity">
    <reaction evidence="11">
        <text>N(6)-(pyridoxal phosphate)-L-lysyl-[4-amino-5-hydroxymethyl-2-methylpyrimidine phosphate synthase] + L-histidyl-[4-amino-5-hydroxymethyl-2-methylpyrimidine phosphate synthase] + 2 Fe(3+) + 4 H2O = L-lysyl-[4-amino-5-hydroxymethyl-2-methylpyrimidine phosphate synthase] + (2S)-2-amino-5-hydroxy-4-oxopentanoyl-[4-amino-5-hydroxymethyl-2-methylpyrimidine phosphate synthase] + 4-amino-2-methyl-5-(phosphooxymethyl)pyrimidine + 3-oxopropanoate + 2 Fe(2+) + 2 H(+)</text>
        <dbReference type="Rhea" id="RHEA:65756"/>
        <dbReference type="Rhea" id="RHEA-COMP:16892"/>
        <dbReference type="Rhea" id="RHEA-COMP:16893"/>
        <dbReference type="Rhea" id="RHEA-COMP:16894"/>
        <dbReference type="Rhea" id="RHEA-COMP:16895"/>
        <dbReference type="ChEBI" id="CHEBI:15377"/>
        <dbReference type="ChEBI" id="CHEBI:15378"/>
        <dbReference type="ChEBI" id="CHEBI:29033"/>
        <dbReference type="ChEBI" id="CHEBI:29034"/>
        <dbReference type="ChEBI" id="CHEBI:29969"/>
        <dbReference type="ChEBI" id="CHEBI:29979"/>
        <dbReference type="ChEBI" id="CHEBI:33190"/>
        <dbReference type="ChEBI" id="CHEBI:58354"/>
        <dbReference type="ChEBI" id="CHEBI:143915"/>
        <dbReference type="ChEBI" id="CHEBI:157692"/>
    </reaction>
    <physiologicalReaction direction="left-to-right" evidence="11">
        <dbReference type="Rhea" id="RHEA:65757"/>
    </physiologicalReaction>
</comment>
<evidence type="ECO:0000256" key="10">
    <source>
        <dbReference type="ARBA" id="ARBA00033171"/>
    </source>
</evidence>
<feature type="non-terminal residue" evidence="13">
    <location>
        <position position="1"/>
    </location>
</feature>
<evidence type="ECO:0000256" key="1">
    <source>
        <dbReference type="ARBA" id="ARBA00003469"/>
    </source>
</evidence>
<evidence type="ECO:0000256" key="9">
    <source>
        <dbReference type="ARBA" id="ARBA00023004"/>
    </source>
</evidence>
<evidence type="ECO:0000256" key="6">
    <source>
        <dbReference type="ARBA" id="ARBA00022723"/>
    </source>
</evidence>
<dbReference type="Pfam" id="PF09084">
    <property type="entry name" value="NMT1"/>
    <property type="match status" value="1"/>
</dbReference>
<accession>A0A382Y4X5</accession>
<protein>
    <recommendedName>
        <fullName evidence="10">Thiamine pyrimidine synthase</fullName>
    </recommendedName>
</protein>
<keyword evidence="9" id="KW-0408">Iron</keyword>
<dbReference type="InterPro" id="IPR015168">
    <property type="entry name" value="SsuA/THI5"/>
</dbReference>
<keyword evidence="8" id="KW-0784">Thiamine biosynthesis</keyword>
<dbReference type="Gene3D" id="3.40.190.10">
    <property type="entry name" value="Periplasmic binding protein-like II"/>
    <property type="match status" value="2"/>
</dbReference>
<proteinExistence type="inferred from homology"/>
<reference evidence="13" key="1">
    <citation type="submission" date="2018-05" db="EMBL/GenBank/DDBJ databases">
        <authorList>
            <person name="Lanie J.A."/>
            <person name="Ng W.-L."/>
            <person name="Kazmierczak K.M."/>
            <person name="Andrzejewski T.M."/>
            <person name="Davidsen T.M."/>
            <person name="Wayne K.J."/>
            <person name="Tettelin H."/>
            <person name="Glass J.I."/>
            <person name="Rusch D."/>
            <person name="Podicherti R."/>
            <person name="Tsui H.-C.T."/>
            <person name="Winkler M.E."/>
        </authorList>
    </citation>
    <scope>NUCLEOTIDE SEQUENCE</scope>
</reference>
<evidence type="ECO:0000256" key="8">
    <source>
        <dbReference type="ARBA" id="ARBA00022977"/>
    </source>
</evidence>
<dbReference type="InterPro" id="IPR027939">
    <property type="entry name" value="NMT1/THI5"/>
</dbReference>
<organism evidence="13">
    <name type="scientific">marine metagenome</name>
    <dbReference type="NCBI Taxonomy" id="408172"/>
    <lineage>
        <taxon>unclassified sequences</taxon>
        <taxon>metagenomes</taxon>
        <taxon>ecological metagenomes</taxon>
    </lineage>
</organism>
<dbReference type="PANTHER" id="PTHR31528:SF1">
    <property type="entry name" value="4-AMINO-5-HYDROXYMETHYL-2-METHYLPYRIMIDINE PHOSPHATE SYNTHASE THI11-RELATED"/>
    <property type="match status" value="1"/>
</dbReference>
<evidence type="ECO:0000256" key="4">
    <source>
        <dbReference type="ARBA" id="ARBA00011738"/>
    </source>
</evidence>
<evidence type="ECO:0000256" key="2">
    <source>
        <dbReference type="ARBA" id="ARBA00004948"/>
    </source>
</evidence>
<keyword evidence="7" id="KW-0663">Pyridoxal phosphate</keyword>
<evidence type="ECO:0000259" key="12">
    <source>
        <dbReference type="Pfam" id="PF09084"/>
    </source>
</evidence>
<feature type="domain" description="SsuA/THI5-like" evidence="12">
    <location>
        <begin position="4"/>
        <end position="132"/>
    </location>
</feature>
<evidence type="ECO:0000256" key="11">
    <source>
        <dbReference type="ARBA" id="ARBA00048179"/>
    </source>
</evidence>
<dbReference type="PANTHER" id="PTHR31528">
    <property type="entry name" value="4-AMINO-5-HYDROXYMETHYL-2-METHYLPYRIMIDINE PHOSPHATE SYNTHASE THI11-RELATED"/>
    <property type="match status" value="1"/>
</dbReference>
<dbReference type="SUPFAM" id="SSF53850">
    <property type="entry name" value="Periplasmic binding protein-like II"/>
    <property type="match status" value="1"/>
</dbReference>
<comment type="similarity">
    <text evidence="3">Belongs to the NMT1/THI5 family.</text>
</comment>
<comment type="pathway">
    <text evidence="2">Cofactor biosynthesis; thiamine diphosphate biosynthesis.</text>
</comment>
<dbReference type="EMBL" id="UINC01172822">
    <property type="protein sequence ID" value="SVD78099.1"/>
    <property type="molecule type" value="Genomic_DNA"/>
</dbReference>
<name>A0A382Y4X5_9ZZZZ</name>
<sequence length="231" mass="26362">RGYNTIQDIKGAKFGVWYGGGEFEPQLMANLSGVGKDNVNWVAQKFSMIEFYEDKLDVASVTLHNELHVLLGAGYSRNDITIYKASDYGAALISDGIVTTEKMIRERPDIVQKFVNGTLRGWQWGIYNGEEAAKIVLKFNSGLEYQKQLYQVEETSKLVASRKALTEGLGYMDMKDWEVSQKGLLEVKAIDNKIDLNKAFTLKFWKNSPKKFRKLDNMDKVRKRWAKNLGE</sequence>
<dbReference type="GO" id="GO:0009228">
    <property type="term" value="P:thiamine biosynthetic process"/>
    <property type="evidence" value="ECO:0007669"/>
    <property type="project" value="UniProtKB-KW"/>
</dbReference>
<dbReference type="GO" id="GO:0016740">
    <property type="term" value="F:transferase activity"/>
    <property type="evidence" value="ECO:0007669"/>
    <property type="project" value="UniProtKB-KW"/>
</dbReference>
<gene>
    <name evidence="13" type="ORF">METZ01_LOCUS430953</name>
</gene>
<keyword evidence="5" id="KW-0808">Transferase</keyword>
<keyword evidence="6" id="KW-0479">Metal-binding</keyword>
<evidence type="ECO:0000256" key="5">
    <source>
        <dbReference type="ARBA" id="ARBA00022679"/>
    </source>
</evidence>
<evidence type="ECO:0000256" key="7">
    <source>
        <dbReference type="ARBA" id="ARBA00022898"/>
    </source>
</evidence>
<dbReference type="AlphaFoldDB" id="A0A382Y4X5"/>
<comment type="function">
    <text evidence="1">Responsible for the formation of the pyrimidine heterocycle in the thiamine biosynthesis pathway. Catalyzes the formation of hydroxymethylpyrimidine phosphate (HMP-P) from histidine and pyridoxal phosphate (PLP). The protein uses PLP and the active site histidine to form HMP-P, generating an inactive enzyme. The enzyme can only undergo a single turnover, which suggests it is a suicide enzyme.</text>
</comment>
<evidence type="ECO:0000313" key="13">
    <source>
        <dbReference type="EMBL" id="SVD78099.1"/>
    </source>
</evidence>
<comment type="subunit">
    <text evidence="4">Homodimer.</text>
</comment>
<dbReference type="GO" id="GO:0046872">
    <property type="term" value="F:metal ion binding"/>
    <property type="evidence" value="ECO:0007669"/>
    <property type="project" value="UniProtKB-KW"/>
</dbReference>
<evidence type="ECO:0000256" key="3">
    <source>
        <dbReference type="ARBA" id="ARBA00009406"/>
    </source>
</evidence>